<reference evidence="2 3" key="2">
    <citation type="submission" date="2024-10" db="EMBL/GenBank/DDBJ databases">
        <authorList>
            <person name="Ryan C."/>
        </authorList>
    </citation>
    <scope>NUCLEOTIDE SEQUENCE [LARGE SCALE GENOMIC DNA]</scope>
</reference>
<name>A0ABC9B976_9POAL</name>
<proteinExistence type="predicted"/>
<feature type="domain" description="DUF1618" evidence="1">
    <location>
        <begin position="217"/>
        <end position="316"/>
    </location>
</feature>
<keyword evidence="3" id="KW-1185">Reference proteome</keyword>
<dbReference type="PANTHER" id="PTHR33074">
    <property type="entry name" value="EXPRESSED PROTEIN-RELATED"/>
    <property type="match status" value="1"/>
</dbReference>
<dbReference type="Pfam" id="PF07762">
    <property type="entry name" value="DUF1618"/>
    <property type="match status" value="1"/>
</dbReference>
<dbReference type="PANTHER" id="PTHR33074:SF76">
    <property type="entry name" value="OS11G0569701 PROTEIN"/>
    <property type="match status" value="1"/>
</dbReference>
<gene>
    <name evidence="2" type="ORF">URODEC1_LOCUS62183</name>
</gene>
<sequence length="355" mass="39328">MGPSESPAASAEPRWVILTSFGCPVNNDDDDYVVAHTNTEVGSCTSLGRHFRVSLGIAPPPALSFIYCDTLVSATPDTIEERREHLDLEVIAAHGDSVLLTVACDYFLYKASSGGVTAAASPSSLMPLLPTRGRLLMQHDTGLLRRDGDDLLVVHIEVSSRRDAADLCVIRRPGNNGWEIKRAVPIIILGECRCRPADLTVDEDDEEDGYSSDGPIKPNFKCSRNMCAVSASTVRLVSVDPRCWCRGHGTSFCRRSRHAFTVTTWTLTLRTKGPMVWVKQGVLDSDELWALPEYNGLPRVPLQYPFVSSDDPDVVCFMVRDDYRRYSYDAKTWMVEVDTRSKTLRSVVPCISILP</sequence>
<evidence type="ECO:0000259" key="1">
    <source>
        <dbReference type="Pfam" id="PF07762"/>
    </source>
</evidence>
<dbReference type="InterPro" id="IPR011676">
    <property type="entry name" value="DUF1618"/>
</dbReference>
<protein>
    <recommendedName>
        <fullName evidence="1">DUF1618 domain-containing protein</fullName>
    </recommendedName>
</protein>
<dbReference type="Proteomes" id="UP001497457">
    <property type="component" value="Chromosome 24b"/>
</dbReference>
<evidence type="ECO:0000313" key="2">
    <source>
        <dbReference type="EMBL" id="CAL4995048.1"/>
    </source>
</evidence>
<dbReference type="AlphaFoldDB" id="A0ABC9B976"/>
<reference evidence="3" key="1">
    <citation type="submission" date="2024-06" db="EMBL/GenBank/DDBJ databases">
        <authorList>
            <person name="Ryan C."/>
        </authorList>
    </citation>
    <scope>NUCLEOTIDE SEQUENCE [LARGE SCALE GENOMIC DNA]</scope>
</reference>
<evidence type="ECO:0000313" key="3">
    <source>
        <dbReference type="Proteomes" id="UP001497457"/>
    </source>
</evidence>
<dbReference type="EMBL" id="OZ075134">
    <property type="protein sequence ID" value="CAL4995048.1"/>
    <property type="molecule type" value="Genomic_DNA"/>
</dbReference>
<organism evidence="2 3">
    <name type="scientific">Urochloa decumbens</name>
    <dbReference type="NCBI Taxonomy" id="240449"/>
    <lineage>
        <taxon>Eukaryota</taxon>
        <taxon>Viridiplantae</taxon>
        <taxon>Streptophyta</taxon>
        <taxon>Embryophyta</taxon>
        <taxon>Tracheophyta</taxon>
        <taxon>Spermatophyta</taxon>
        <taxon>Magnoliopsida</taxon>
        <taxon>Liliopsida</taxon>
        <taxon>Poales</taxon>
        <taxon>Poaceae</taxon>
        <taxon>PACMAD clade</taxon>
        <taxon>Panicoideae</taxon>
        <taxon>Panicodae</taxon>
        <taxon>Paniceae</taxon>
        <taxon>Melinidinae</taxon>
        <taxon>Urochloa</taxon>
    </lineage>
</organism>
<accession>A0ABC9B976</accession>